<dbReference type="GO" id="GO:0004674">
    <property type="term" value="F:protein serine/threonine kinase activity"/>
    <property type="evidence" value="ECO:0007669"/>
    <property type="project" value="UniProtKB-KW"/>
</dbReference>
<gene>
    <name evidence="13" type="ORF">CTheo_6490</name>
</gene>
<keyword evidence="7 10" id="KW-0067">ATP-binding</keyword>
<evidence type="ECO:0000256" key="10">
    <source>
        <dbReference type="PROSITE-ProRule" id="PRU10141"/>
    </source>
</evidence>
<evidence type="ECO:0000313" key="13">
    <source>
        <dbReference type="EMBL" id="KAB5590068.1"/>
    </source>
</evidence>
<dbReference type="Pfam" id="PF00069">
    <property type="entry name" value="Pkinase"/>
    <property type="match status" value="1"/>
</dbReference>
<keyword evidence="14" id="KW-1185">Reference proteome</keyword>
<dbReference type="Proteomes" id="UP000383932">
    <property type="component" value="Unassembled WGS sequence"/>
</dbReference>
<feature type="domain" description="Protein kinase" evidence="12">
    <location>
        <begin position="56"/>
        <end position="380"/>
    </location>
</feature>
<reference evidence="13 14" key="1">
    <citation type="journal article" date="2019" name="Fungal Biol. Biotechnol.">
        <title>Draft genome sequence of fastidious pathogen Ceratobasidium theobromae, which causes vascular-streak dieback in Theobroma cacao.</title>
        <authorList>
            <person name="Ali S.S."/>
            <person name="Asman A."/>
            <person name="Shao J."/>
            <person name="Firmansyah A.P."/>
            <person name="Susilo A.W."/>
            <person name="Rosmana A."/>
            <person name="McMahon P."/>
            <person name="Junaid M."/>
            <person name="Guest D."/>
            <person name="Kheng T.Y."/>
            <person name="Meinhardt L.W."/>
            <person name="Bailey B.A."/>
        </authorList>
    </citation>
    <scope>NUCLEOTIDE SEQUENCE [LARGE SCALE GENOMIC DNA]</scope>
    <source>
        <strain evidence="13 14">CT2</strain>
    </source>
</reference>
<dbReference type="Gene3D" id="1.10.510.10">
    <property type="entry name" value="Transferase(Phosphotransferase) domain 1"/>
    <property type="match status" value="2"/>
</dbReference>
<dbReference type="InterPro" id="IPR050660">
    <property type="entry name" value="NEK_Ser/Thr_kinase"/>
</dbReference>
<dbReference type="GO" id="GO:0005634">
    <property type="term" value="C:nucleus"/>
    <property type="evidence" value="ECO:0007669"/>
    <property type="project" value="TreeGrafter"/>
</dbReference>
<dbReference type="PANTHER" id="PTHR43671">
    <property type="entry name" value="SERINE/THREONINE-PROTEIN KINASE NEK"/>
    <property type="match status" value="1"/>
</dbReference>
<feature type="region of interest" description="Disordered" evidence="11">
    <location>
        <begin position="579"/>
        <end position="618"/>
    </location>
</feature>
<dbReference type="InterPro" id="IPR000719">
    <property type="entry name" value="Prot_kinase_dom"/>
</dbReference>
<dbReference type="InterPro" id="IPR008271">
    <property type="entry name" value="Ser/Thr_kinase_AS"/>
</dbReference>
<feature type="binding site" evidence="10">
    <location>
        <position position="94"/>
    </location>
    <ligand>
        <name>ATP</name>
        <dbReference type="ChEBI" id="CHEBI:30616"/>
    </ligand>
</feature>
<keyword evidence="6 13" id="KW-0418">Kinase</keyword>
<evidence type="ECO:0000256" key="2">
    <source>
        <dbReference type="ARBA" id="ARBA00012513"/>
    </source>
</evidence>
<dbReference type="SUPFAM" id="SSF56112">
    <property type="entry name" value="Protein kinase-like (PK-like)"/>
    <property type="match status" value="1"/>
</dbReference>
<keyword evidence="3" id="KW-0723">Serine/threonine-protein kinase</keyword>
<dbReference type="PROSITE" id="PS00107">
    <property type="entry name" value="PROTEIN_KINASE_ATP"/>
    <property type="match status" value="1"/>
</dbReference>
<comment type="similarity">
    <text evidence="1">Belongs to the protein kinase superfamily. NEK Ser/Thr protein kinase family. NIMA subfamily.</text>
</comment>
<evidence type="ECO:0000256" key="3">
    <source>
        <dbReference type="ARBA" id="ARBA00022527"/>
    </source>
</evidence>
<dbReference type="PANTHER" id="PTHR43671:SF98">
    <property type="entry name" value="SERINE_THREONINE-PROTEIN KINASE NEK11"/>
    <property type="match status" value="1"/>
</dbReference>
<sequence>MDPHLAALEAEQRAALAALEAMLDSHAPLHSDPTPFVQYTNLVGRSIVSPARNSRLALRRVLGVGAYGVVYAAEEFCVGAHCRQHTAGRMYAVKAMRCAPMGSRQRAFQAREVALHRRANGHPGIVALDAVFGTGSRPMWAPRRKTWSADSALVRRDDELTWDADAQLSGDPLLLDDGTPEELVYMVLAYVPGGDLFSKIAEDQRYIADDALIRHVFVQLLDAVEWCHDRGIRHRDLKPENILCDHQGQTVCIGDFGLATMDEYSRDYGCGSSYYMSPECFGNPVQPEKSPSYDTRANDVWTLGVVLVNLTTGRNPWEAASPLDSSFAEYRKNPREFLMTILPITPAANNVLLRVFELDQAKRCTVSELRQLVMAVERWTLRGSELENASQGARDVALGCGLFDLAPPTVPCQVESAESAARSRFSTDSVIDAYDADYESEDDLSVVEWYGYTRPPSSASMSSEMSRSRPVSKILSNSPTVQGSHEWVDPSEQDPKPDQSIIQLSRDSIPRWPGFVRGWEDPEAVVGDVSLPGPRTPSPTAVWGVENTPRATPREPRDKHVQGLGVSAFVSKIPRYIGSPRARTTSFDPPSRLAPVEPTGRERMQSAPGPGSRSKMSLGEFSSGLVGRLRAKASASRLCFPSTISAASSSESSGFPGTPQVLASPRLIVSHPSEGKLWNIVPASSAQSLWDESACSYFQGPGAQGATLFDVRPQHLPGLSSSSSPSLSDLSEVSCTSANGTPRRRVKRVPVPPIPSELLEEHERQLSMRRNASGATTIEMSVDAPVHQVTRLAGPPTKPRRLLDNARAWFRRI</sequence>
<dbReference type="GO" id="GO:0005524">
    <property type="term" value="F:ATP binding"/>
    <property type="evidence" value="ECO:0007669"/>
    <property type="project" value="UniProtKB-UniRule"/>
</dbReference>
<organism evidence="13 14">
    <name type="scientific">Ceratobasidium theobromae</name>
    <dbReference type="NCBI Taxonomy" id="1582974"/>
    <lineage>
        <taxon>Eukaryota</taxon>
        <taxon>Fungi</taxon>
        <taxon>Dikarya</taxon>
        <taxon>Basidiomycota</taxon>
        <taxon>Agaricomycotina</taxon>
        <taxon>Agaricomycetes</taxon>
        <taxon>Cantharellales</taxon>
        <taxon>Ceratobasidiaceae</taxon>
        <taxon>Ceratobasidium</taxon>
    </lineage>
</organism>
<evidence type="ECO:0000256" key="8">
    <source>
        <dbReference type="ARBA" id="ARBA00047899"/>
    </source>
</evidence>
<dbReference type="PROSITE" id="PS00108">
    <property type="entry name" value="PROTEIN_KINASE_ST"/>
    <property type="match status" value="1"/>
</dbReference>
<dbReference type="AlphaFoldDB" id="A0A5N5QF27"/>
<evidence type="ECO:0000256" key="1">
    <source>
        <dbReference type="ARBA" id="ARBA00010886"/>
    </source>
</evidence>
<dbReference type="OrthoDB" id="541276at2759"/>
<evidence type="ECO:0000256" key="5">
    <source>
        <dbReference type="ARBA" id="ARBA00022741"/>
    </source>
</evidence>
<dbReference type="InterPro" id="IPR017441">
    <property type="entry name" value="Protein_kinase_ATP_BS"/>
</dbReference>
<evidence type="ECO:0000259" key="12">
    <source>
        <dbReference type="PROSITE" id="PS50011"/>
    </source>
</evidence>
<evidence type="ECO:0000256" key="9">
    <source>
        <dbReference type="ARBA" id="ARBA00048679"/>
    </source>
</evidence>
<dbReference type="PROSITE" id="PS50011">
    <property type="entry name" value="PROTEIN_KINASE_DOM"/>
    <property type="match status" value="1"/>
</dbReference>
<feature type="compositionally biased region" description="Low complexity" evidence="11">
    <location>
        <begin position="455"/>
        <end position="472"/>
    </location>
</feature>
<comment type="catalytic activity">
    <reaction evidence="9">
        <text>L-seryl-[protein] + ATP = O-phospho-L-seryl-[protein] + ADP + H(+)</text>
        <dbReference type="Rhea" id="RHEA:17989"/>
        <dbReference type="Rhea" id="RHEA-COMP:9863"/>
        <dbReference type="Rhea" id="RHEA-COMP:11604"/>
        <dbReference type="ChEBI" id="CHEBI:15378"/>
        <dbReference type="ChEBI" id="CHEBI:29999"/>
        <dbReference type="ChEBI" id="CHEBI:30616"/>
        <dbReference type="ChEBI" id="CHEBI:83421"/>
        <dbReference type="ChEBI" id="CHEBI:456216"/>
        <dbReference type="EC" id="2.7.11.1"/>
    </reaction>
</comment>
<evidence type="ECO:0000256" key="6">
    <source>
        <dbReference type="ARBA" id="ARBA00022777"/>
    </source>
</evidence>
<dbReference type="EC" id="2.7.11.1" evidence="2"/>
<comment type="catalytic activity">
    <reaction evidence="8">
        <text>L-threonyl-[protein] + ATP = O-phospho-L-threonyl-[protein] + ADP + H(+)</text>
        <dbReference type="Rhea" id="RHEA:46608"/>
        <dbReference type="Rhea" id="RHEA-COMP:11060"/>
        <dbReference type="Rhea" id="RHEA-COMP:11605"/>
        <dbReference type="ChEBI" id="CHEBI:15378"/>
        <dbReference type="ChEBI" id="CHEBI:30013"/>
        <dbReference type="ChEBI" id="CHEBI:30616"/>
        <dbReference type="ChEBI" id="CHEBI:61977"/>
        <dbReference type="ChEBI" id="CHEBI:456216"/>
        <dbReference type="EC" id="2.7.11.1"/>
    </reaction>
</comment>
<protein>
    <recommendedName>
        <fullName evidence="2">non-specific serine/threonine protein kinase</fullName>
        <ecNumber evidence="2">2.7.11.1</ecNumber>
    </recommendedName>
</protein>
<comment type="caution">
    <text evidence="13">The sequence shown here is derived from an EMBL/GenBank/DDBJ whole genome shotgun (WGS) entry which is preliminary data.</text>
</comment>
<feature type="compositionally biased region" description="Low complexity" evidence="11">
    <location>
        <begin position="717"/>
        <end position="731"/>
    </location>
</feature>
<name>A0A5N5QF27_9AGAM</name>
<evidence type="ECO:0000313" key="14">
    <source>
        <dbReference type="Proteomes" id="UP000383932"/>
    </source>
</evidence>
<evidence type="ECO:0000256" key="7">
    <source>
        <dbReference type="ARBA" id="ARBA00022840"/>
    </source>
</evidence>
<evidence type="ECO:0000256" key="11">
    <source>
        <dbReference type="SAM" id="MobiDB-lite"/>
    </source>
</evidence>
<dbReference type="InterPro" id="IPR011009">
    <property type="entry name" value="Kinase-like_dom_sf"/>
</dbReference>
<dbReference type="SMART" id="SM00220">
    <property type="entry name" value="S_TKc"/>
    <property type="match status" value="1"/>
</dbReference>
<feature type="compositionally biased region" description="Polar residues" evidence="11">
    <location>
        <begin position="474"/>
        <end position="483"/>
    </location>
</feature>
<feature type="region of interest" description="Disordered" evidence="11">
    <location>
        <begin position="717"/>
        <end position="749"/>
    </location>
</feature>
<keyword evidence="5 10" id="KW-0547">Nucleotide-binding</keyword>
<feature type="region of interest" description="Disordered" evidence="11">
    <location>
        <begin position="455"/>
        <end position="498"/>
    </location>
</feature>
<dbReference type="EMBL" id="SSOP01000201">
    <property type="protein sequence ID" value="KAB5590068.1"/>
    <property type="molecule type" value="Genomic_DNA"/>
</dbReference>
<proteinExistence type="inferred from homology"/>
<feature type="region of interest" description="Disordered" evidence="11">
    <location>
        <begin position="527"/>
        <end position="560"/>
    </location>
</feature>
<keyword evidence="4" id="KW-0808">Transferase</keyword>
<accession>A0A5N5QF27</accession>
<evidence type="ECO:0000256" key="4">
    <source>
        <dbReference type="ARBA" id="ARBA00022679"/>
    </source>
</evidence>